<keyword evidence="3" id="KW-1185">Reference proteome</keyword>
<evidence type="ECO:0000313" key="2">
    <source>
        <dbReference type="EMBL" id="TCS72749.1"/>
    </source>
</evidence>
<evidence type="ECO:0000313" key="3">
    <source>
        <dbReference type="Proteomes" id="UP000295135"/>
    </source>
</evidence>
<keyword evidence="1" id="KW-0732">Signal</keyword>
<dbReference type="Proteomes" id="UP000295135">
    <property type="component" value="Unassembled WGS sequence"/>
</dbReference>
<accession>A0A4R3JWZ2</accession>
<dbReference type="OrthoDB" id="9156414at2"/>
<dbReference type="AlphaFoldDB" id="A0A4R3JWZ2"/>
<protein>
    <submittedName>
        <fullName evidence="2">Uncharacterized protein</fullName>
    </submittedName>
</protein>
<sequence length="175" mass="19241">MRFLILLLLWLPAAAQAADARIDRDGLVLHVGLRDAEGVTAFYAARGFPPAMLAVIGRTCFVGVGIRNERRDTLWLELAEWRFTDAEGREVRRITRPEWDARWAAMNAPLAARATFDWTQLPEARDLQPGEPVGGNVAVLPPAGEFRLDARFRTGGGEAIAVTVPGLRCPAEARP</sequence>
<feature type="chain" id="PRO_5020367693" evidence="1">
    <location>
        <begin position="18"/>
        <end position="175"/>
    </location>
</feature>
<gene>
    <name evidence="2" type="ORF">EDC61_104166</name>
</gene>
<feature type="signal peptide" evidence="1">
    <location>
        <begin position="1"/>
        <end position="17"/>
    </location>
</feature>
<organism evidence="2 3">
    <name type="scientific">Sulfuritortus calidifontis</name>
    <dbReference type="NCBI Taxonomy" id="1914471"/>
    <lineage>
        <taxon>Bacteria</taxon>
        <taxon>Pseudomonadati</taxon>
        <taxon>Pseudomonadota</taxon>
        <taxon>Betaproteobacteria</taxon>
        <taxon>Nitrosomonadales</taxon>
        <taxon>Thiobacillaceae</taxon>
        <taxon>Sulfuritortus</taxon>
    </lineage>
</organism>
<reference evidence="2 3" key="1">
    <citation type="submission" date="2019-03" db="EMBL/GenBank/DDBJ databases">
        <title>Genomic Encyclopedia of Type Strains, Phase IV (KMG-IV): sequencing the most valuable type-strain genomes for metagenomic binning, comparative biology and taxonomic classification.</title>
        <authorList>
            <person name="Goeker M."/>
        </authorList>
    </citation>
    <scope>NUCLEOTIDE SEQUENCE [LARGE SCALE GENOMIC DNA]</scope>
    <source>
        <strain evidence="2 3">DSM 103923</strain>
    </source>
</reference>
<evidence type="ECO:0000256" key="1">
    <source>
        <dbReference type="SAM" id="SignalP"/>
    </source>
</evidence>
<name>A0A4R3JWZ2_9PROT</name>
<comment type="caution">
    <text evidence="2">The sequence shown here is derived from an EMBL/GenBank/DDBJ whole genome shotgun (WGS) entry which is preliminary data.</text>
</comment>
<dbReference type="RefSeq" id="WP_126462488.1">
    <property type="nucleotide sequence ID" value="NZ_AP018721.1"/>
</dbReference>
<proteinExistence type="predicted"/>
<dbReference type="EMBL" id="SLZY01000004">
    <property type="protein sequence ID" value="TCS72749.1"/>
    <property type="molecule type" value="Genomic_DNA"/>
</dbReference>